<organism evidence="2 3">
    <name type="scientific">Caldibacillus thermoamylovorans</name>
    <dbReference type="NCBI Taxonomy" id="35841"/>
    <lineage>
        <taxon>Bacteria</taxon>
        <taxon>Bacillati</taxon>
        <taxon>Bacillota</taxon>
        <taxon>Bacilli</taxon>
        <taxon>Bacillales</taxon>
        <taxon>Bacillaceae</taxon>
        <taxon>Caldibacillus</taxon>
    </lineage>
</organism>
<name>A0A090ITW2_9BACI</name>
<accession>A0A090ITW2</accession>
<evidence type="ECO:0000259" key="1">
    <source>
        <dbReference type="Pfam" id="PF03190"/>
    </source>
</evidence>
<sequence>MSENKNPNRLINEKSPYLLQHAYNPVDWYPWSEEAFEKAKSENKPVFVSIGYSTCHWCHVMERESFENEEVAQILNEKFVSIKVDREERPDIDSIYMLVCQMMNGHGGWPLSVFLTPDRVPFYTGTYFPRESRYGMPGFKEVLNYLYQQYTENPDRIKDVGAQVKQALELSREKREQTSLTKETIDNAFQYYKQTFDPQYGGFGEAPKFPMPHTLVFLLMYAKFYENQEALNMVTKTLDGLARGGIYDHIGYGFSRYSVDEKFLVPHFEKMLYDNALLAMAYTDAFRMTKNSRYKKITEEIIKYVLRDMVHPDGGFYSAEDADSEGEEGKFYVWTPEEVKDVLGEQLGTLFCQAYDITKQGNFEGKNIPNLITSHLESIAKSERISSAELAEKLETARQRLFQHRENRVRPFRDDKILTAWNGLMIAALAKAGRVFHQASYVQSAEKAVSFIRDNLIQNGRVMVRYRDGEVKNKAFIDEYAFLLWGYIELYESTFAPFYLEEAKKLAGNMMDLFWDDHAGGFFFSGNDDEPLLVNQKESYDGALPSGNSVAACQLLRLAKLTGDFTLEEKVQQMFQVFSKDIHDYPNGHAMMLQSVMLSQQAMKEVVIVMDNETKEVVDFIQHIQENFHPEISLMAVKRNEQAKLSEIAPFIEDYAMINEKPTIYVCENFQCNQPTNHFQTAMDLLFKK</sequence>
<feature type="domain" description="Spermatogenesis-associated protein 20-like TRX" evidence="1">
    <location>
        <begin position="7"/>
        <end position="168"/>
    </location>
</feature>
<reference evidence="2 3" key="1">
    <citation type="submission" date="2014-07" db="EMBL/GenBank/DDBJ databases">
        <authorList>
            <person name="Wibberg Daniel"/>
        </authorList>
    </citation>
    <scope>NUCLEOTIDE SEQUENCE [LARGE SCALE GENOMIC DNA]</scope>
</reference>
<dbReference type="Pfam" id="PF03190">
    <property type="entry name" value="Thioredox_DsbH"/>
    <property type="match status" value="1"/>
</dbReference>
<dbReference type="PANTHER" id="PTHR42899">
    <property type="entry name" value="SPERMATOGENESIS-ASSOCIATED PROTEIN 20"/>
    <property type="match status" value="1"/>
</dbReference>
<dbReference type="EMBL" id="CCRF01000047">
    <property type="protein sequence ID" value="CEE01501.1"/>
    <property type="molecule type" value="Genomic_DNA"/>
</dbReference>
<dbReference type="Proteomes" id="UP000040576">
    <property type="component" value="Unassembled WGS sequence"/>
</dbReference>
<dbReference type="Gene3D" id="3.40.30.10">
    <property type="entry name" value="Glutaredoxin"/>
    <property type="match status" value="1"/>
</dbReference>
<dbReference type="AlphaFoldDB" id="A0A090ITW2"/>
<dbReference type="RefSeq" id="WP_034769942.1">
    <property type="nucleotide sequence ID" value="NZ_CCRF01000047.1"/>
</dbReference>
<dbReference type="PANTHER" id="PTHR42899:SF1">
    <property type="entry name" value="SPERMATOGENESIS-ASSOCIATED PROTEIN 20"/>
    <property type="match status" value="1"/>
</dbReference>
<gene>
    <name evidence="2" type="primary">yyaL</name>
    <name evidence="2" type="ORF">BT1A1_1673</name>
</gene>
<evidence type="ECO:0000313" key="2">
    <source>
        <dbReference type="EMBL" id="CEE01501.1"/>
    </source>
</evidence>
<dbReference type="InterPro" id="IPR024705">
    <property type="entry name" value="Ssp411"/>
</dbReference>
<proteinExistence type="predicted"/>
<protein>
    <recommendedName>
        <fullName evidence="1">Spermatogenesis-associated protein 20-like TRX domain-containing protein</fullName>
    </recommendedName>
</protein>
<dbReference type="InterPro" id="IPR036249">
    <property type="entry name" value="Thioredoxin-like_sf"/>
</dbReference>
<dbReference type="Gene3D" id="1.50.10.10">
    <property type="match status" value="1"/>
</dbReference>
<dbReference type="PIRSF" id="PIRSF006402">
    <property type="entry name" value="UCP006402_thioredoxin"/>
    <property type="match status" value="1"/>
</dbReference>
<dbReference type="GO" id="GO:0005975">
    <property type="term" value="P:carbohydrate metabolic process"/>
    <property type="evidence" value="ECO:0007669"/>
    <property type="project" value="InterPro"/>
</dbReference>
<dbReference type="GeneID" id="92960842"/>
<keyword evidence="3" id="KW-1185">Reference proteome</keyword>
<dbReference type="SUPFAM" id="SSF52833">
    <property type="entry name" value="Thioredoxin-like"/>
    <property type="match status" value="1"/>
</dbReference>
<dbReference type="InterPro" id="IPR004879">
    <property type="entry name" value="Ssp411-like_TRX"/>
</dbReference>
<dbReference type="CDD" id="cd02955">
    <property type="entry name" value="SSP411"/>
    <property type="match status" value="1"/>
</dbReference>
<dbReference type="InterPro" id="IPR012341">
    <property type="entry name" value="6hp_glycosidase-like_sf"/>
</dbReference>
<dbReference type="InterPro" id="IPR008928">
    <property type="entry name" value="6-hairpin_glycosidase_sf"/>
</dbReference>
<evidence type="ECO:0000313" key="3">
    <source>
        <dbReference type="Proteomes" id="UP000040576"/>
    </source>
</evidence>
<dbReference type="SUPFAM" id="SSF48208">
    <property type="entry name" value="Six-hairpin glycosidases"/>
    <property type="match status" value="1"/>
</dbReference>